<feature type="domain" description="NodB homology" evidence="1">
    <location>
        <begin position="19"/>
        <end position="330"/>
    </location>
</feature>
<dbReference type="CDD" id="cd10940">
    <property type="entry name" value="CE4_PuuE_HpPgdA_like_1"/>
    <property type="match status" value="1"/>
</dbReference>
<accession>A0A5K7X891</accession>
<dbReference type="AlphaFoldDB" id="A0A5K7X891"/>
<organism evidence="2 3">
    <name type="scientific">Lacipirellula parvula</name>
    <dbReference type="NCBI Taxonomy" id="2650471"/>
    <lineage>
        <taxon>Bacteria</taxon>
        <taxon>Pseudomonadati</taxon>
        <taxon>Planctomycetota</taxon>
        <taxon>Planctomycetia</taxon>
        <taxon>Pirellulales</taxon>
        <taxon>Lacipirellulaceae</taxon>
        <taxon>Lacipirellula</taxon>
    </lineage>
</organism>
<proteinExistence type="predicted"/>
<dbReference type="InterPro" id="IPR011330">
    <property type="entry name" value="Glyco_hydro/deAcase_b/a-brl"/>
</dbReference>
<reference evidence="3" key="1">
    <citation type="submission" date="2019-10" db="EMBL/GenBank/DDBJ databases">
        <title>Lacipirellula parvula gen. nov., sp. nov., representing a lineage of planctomycetes widespread in freshwater anoxic habitats, and description of the family Lacipirellulaceae.</title>
        <authorList>
            <person name="Dedysh S.N."/>
            <person name="Kulichevskaya I.S."/>
            <person name="Beletsky A.V."/>
            <person name="Rakitin A.L."/>
            <person name="Mardanov A.V."/>
            <person name="Ivanova A.A."/>
            <person name="Saltykova V.X."/>
            <person name="Rijpstra W.I.C."/>
            <person name="Sinninghe Damste J.S."/>
            <person name="Ravin N.V."/>
        </authorList>
    </citation>
    <scope>NUCLEOTIDE SEQUENCE [LARGE SCALE GENOMIC DNA]</scope>
    <source>
        <strain evidence="3">PX69</strain>
    </source>
</reference>
<dbReference type="Pfam" id="PF01522">
    <property type="entry name" value="Polysacc_deac_1"/>
    <property type="match status" value="1"/>
</dbReference>
<dbReference type="KEGG" id="lpav:PLANPX_2626"/>
<dbReference type="InterPro" id="IPR002509">
    <property type="entry name" value="NODB_dom"/>
</dbReference>
<dbReference type="GO" id="GO:0005975">
    <property type="term" value="P:carbohydrate metabolic process"/>
    <property type="evidence" value="ECO:0007669"/>
    <property type="project" value="InterPro"/>
</dbReference>
<evidence type="ECO:0000313" key="3">
    <source>
        <dbReference type="Proteomes" id="UP000326837"/>
    </source>
</evidence>
<protein>
    <submittedName>
        <fullName evidence="2">Polysaccharide deacetylase</fullName>
    </submittedName>
</protein>
<dbReference type="RefSeq" id="WP_152098882.1">
    <property type="nucleotide sequence ID" value="NZ_AP021861.1"/>
</dbReference>
<dbReference type="Proteomes" id="UP000326837">
    <property type="component" value="Chromosome"/>
</dbReference>
<dbReference type="PANTHER" id="PTHR10587">
    <property type="entry name" value="GLYCOSYL TRANSFERASE-RELATED"/>
    <property type="match status" value="1"/>
</dbReference>
<dbReference type="InterPro" id="IPR050248">
    <property type="entry name" value="Polysacc_deacetylase_ArnD"/>
</dbReference>
<name>A0A5K7X891_9BACT</name>
<sequence>MSKEKPLASLSLDLDNQWSYMKTHGDAGWEAFPSYLDIVVPRVLKLLDRRNLKITFFVVGQDAALEQNRAALQSIADAGHEVGNHSFHHEPWLHLYSPEQIAEELGAAEEAIAAATGARPTGFRGPGFSFSPDVLAELARRDYDYDASTFPTFLGPIARLYYFFTSSLSREEMADRKQLFGKFSEGFRSLKPYVWREFSRPLIEIPVTTMPIFKLPIHVSYLLYLGQYSPALAAFYFRLALTLCRVMRVEPSILLHPLDFLGCDDVSELSFFPAMGLPAARKLAIAERAIDQLAASYEIITMEQHAAAIRRRLGVREEREASSPRIPATV</sequence>
<dbReference type="Gene3D" id="3.20.20.370">
    <property type="entry name" value="Glycoside hydrolase/deacetylase"/>
    <property type="match status" value="1"/>
</dbReference>
<dbReference type="GO" id="GO:0016810">
    <property type="term" value="F:hydrolase activity, acting on carbon-nitrogen (but not peptide) bonds"/>
    <property type="evidence" value="ECO:0007669"/>
    <property type="project" value="InterPro"/>
</dbReference>
<evidence type="ECO:0000313" key="2">
    <source>
        <dbReference type="EMBL" id="BBO33014.1"/>
    </source>
</evidence>
<gene>
    <name evidence="2" type="ORF">PLANPX_2626</name>
</gene>
<keyword evidence="3" id="KW-1185">Reference proteome</keyword>
<dbReference type="PROSITE" id="PS51677">
    <property type="entry name" value="NODB"/>
    <property type="match status" value="1"/>
</dbReference>
<dbReference type="SUPFAM" id="SSF88713">
    <property type="entry name" value="Glycoside hydrolase/deacetylase"/>
    <property type="match status" value="1"/>
</dbReference>
<evidence type="ECO:0000259" key="1">
    <source>
        <dbReference type="PROSITE" id="PS51677"/>
    </source>
</evidence>
<dbReference type="EMBL" id="AP021861">
    <property type="protein sequence ID" value="BBO33014.1"/>
    <property type="molecule type" value="Genomic_DNA"/>
</dbReference>
<dbReference type="PANTHER" id="PTHR10587:SF137">
    <property type="entry name" value="4-DEOXY-4-FORMAMIDO-L-ARABINOSE-PHOSPHOUNDECAPRENOL DEFORMYLASE ARND-RELATED"/>
    <property type="match status" value="1"/>
</dbReference>